<sequence length="167" mass="18920">MEEVATTPVTSQCSDPQRFKVCPTKIRRSQSNRTDVPQRCSSKRRKEDRKAGPSMNSRPLKRPDNLVPTQDLPQQTEGTMCKKHTAMAAMTSAHVENLLKLHSVFCKLHKQNTKTGNFEQPHKHGLADRTLGNSSSAGNDYHCTSFIHQINQVDYESKKKKNKKMTV</sequence>
<accession>A0AAV4G1U2</accession>
<feature type="region of interest" description="Disordered" evidence="1">
    <location>
        <begin position="1"/>
        <end position="74"/>
    </location>
</feature>
<organism evidence="2 3">
    <name type="scientific">Elysia marginata</name>
    <dbReference type="NCBI Taxonomy" id="1093978"/>
    <lineage>
        <taxon>Eukaryota</taxon>
        <taxon>Metazoa</taxon>
        <taxon>Spiralia</taxon>
        <taxon>Lophotrochozoa</taxon>
        <taxon>Mollusca</taxon>
        <taxon>Gastropoda</taxon>
        <taxon>Heterobranchia</taxon>
        <taxon>Euthyneura</taxon>
        <taxon>Panpulmonata</taxon>
        <taxon>Sacoglossa</taxon>
        <taxon>Placobranchoidea</taxon>
        <taxon>Plakobranchidae</taxon>
        <taxon>Elysia</taxon>
    </lineage>
</organism>
<dbReference type="AlphaFoldDB" id="A0AAV4G1U2"/>
<gene>
    <name evidence="2" type="ORF">ElyMa_005873300</name>
</gene>
<reference evidence="2 3" key="1">
    <citation type="journal article" date="2021" name="Elife">
        <title>Chloroplast acquisition without the gene transfer in kleptoplastic sea slugs, Plakobranchus ocellatus.</title>
        <authorList>
            <person name="Maeda T."/>
            <person name="Takahashi S."/>
            <person name="Yoshida T."/>
            <person name="Shimamura S."/>
            <person name="Takaki Y."/>
            <person name="Nagai Y."/>
            <person name="Toyoda A."/>
            <person name="Suzuki Y."/>
            <person name="Arimoto A."/>
            <person name="Ishii H."/>
            <person name="Satoh N."/>
            <person name="Nishiyama T."/>
            <person name="Hasebe M."/>
            <person name="Maruyama T."/>
            <person name="Minagawa J."/>
            <person name="Obokata J."/>
            <person name="Shigenobu S."/>
        </authorList>
    </citation>
    <scope>NUCLEOTIDE SEQUENCE [LARGE SCALE GENOMIC DNA]</scope>
</reference>
<comment type="caution">
    <text evidence="2">The sequence shown here is derived from an EMBL/GenBank/DDBJ whole genome shotgun (WGS) entry which is preliminary data.</text>
</comment>
<dbReference type="EMBL" id="BMAT01011802">
    <property type="protein sequence ID" value="GFR79384.1"/>
    <property type="molecule type" value="Genomic_DNA"/>
</dbReference>
<evidence type="ECO:0000313" key="3">
    <source>
        <dbReference type="Proteomes" id="UP000762676"/>
    </source>
</evidence>
<evidence type="ECO:0000313" key="2">
    <source>
        <dbReference type="EMBL" id="GFR79384.1"/>
    </source>
</evidence>
<dbReference type="Proteomes" id="UP000762676">
    <property type="component" value="Unassembled WGS sequence"/>
</dbReference>
<proteinExistence type="predicted"/>
<keyword evidence="3" id="KW-1185">Reference proteome</keyword>
<protein>
    <submittedName>
        <fullName evidence="2">Uncharacterized protein</fullName>
    </submittedName>
</protein>
<name>A0AAV4G1U2_9GAST</name>
<evidence type="ECO:0000256" key="1">
    <source>
        <dbReference type="SAM" id="MobiDB-lite"/>
    </source>
</evidence>